<keyword evidence="3" id="KW-1185">Reference proteome</keyword>
<gene>
    <name evidence="2" type="ordered locus">Bcell_2457</name>
</gene>
<dbReference type="EMBL" id="CP002394">
    <property type="protein sequence ID" value="ADU30714.1"/>
    <property type="molecule type" value="Genomic_DNA"/>
</dbReference>
<keyword evidence="2" id="KW-0687">Ribonucleoprotein</keyword>
<dbReference type="InterPro" id="IPR004038">
    <property type="entry name" value="Ribosomal_eL8/eL30/eS12/Gad45"/>
</dbReference>
<dbReference type="AlphaFoldDB" id="E6TSS2"/>
<dbReference type="KEGG" id="bco:Bcell_2457"/>
<evidence type="ECO:0000259" key="1">
    <source>
        <dbReference type="Pfam" id="PF01248"/>
    </source>
</evidence>
<dbReference type="NCBIfam" id="NF005825">
    <property type="entry name" value="PRK07714.1"/>
    <property type="match status" value="1"/>
</dbReference>
<dbReference type="SUPFAM" id="SSF55315">
    <property type="entry name" value="L30e-like"/>
    <property type="match status" value="1"/>
</dbReference>
<dbReference type="RefSeq" id="WP_013489048.1">
    <property type="nucleotide sequence ID" value="NC_014829.1"/>
</dbReference>
<dbReference type="STRING" id="649639.Bcell_2457"/>
<dbReference type="Gene3D" id="3.30.1330.30">
    <property type="match status" value="1"/>
</dbReference>
<evidence type="ECO:0000313" key="3">
    <source>
        <dbReference type="Proteomes" id="UP000001401"/>
    </source>
</evidence>
<accession>E6TSS2</accession>
<dbReference type="OrthoDB" id="9794863at2"/>
<dbReference type="InterPro" id="IPR029064">
    <property type="entry name" value="Ribosomal_eL30-like_sf"/>
</dbReference>
<organism evidence="2 3">
    <name type="scientific">Evansella cellulosilytica (strain ATCC 21833 / DSM 2522 / FERM P-1141 / JCM 9156 / N-4)</name>
    <name type="common">Bacillus cellulosilyticus</name>
    <dbReference type="NCBI Taxonomy" id="649639"/>
    <lineage>
        <taxon>Bacteria</taxon>
        <taxon>Bacillati</taxon>
        <taxon>Bacillota</taxon>
        <taxon>Bacilli</taxon>
        <taxon>Bacillales</taxon>
        <taxon>Bacillaceae</taxon>
        <taxon>Evansella</taxon>
    </lineage>
</organism>
<keyword evidence="2" id="KW-0689">Ribosomal protein</keyword>
<feature type="domain" description="Ribosomal protein eL8/eL30/eS12/Gadd45" evidence="1">
    <location>
        <begin position="5"/>
        <end position="93"/>
    </location>
</feature>
<evidence type="ECO:0000313" key="2">
    <source>
        <dbReference type="EMBL" id="ADU30714.1"/>
    </source>
</evidence>
<dbReference type="Pfam" id="PF01248">
    <property type="entry name" value="Ribosomal_L7Ae"/>
    <property type="match status" value="1"/>
</dbReference>
<name>E6TSS2_EVAC2</name>
<proteinExistence type="predicted"/>
<dbReference type="eggNOG" id="COG1358">
    <property type="taxonomic scope" value="Bacteria"/>
</dbReference>
<dbReference type="GO" id="GO:0005840">
    <property type="term" value="C:ribosome"/>
    <property type="evidence" value="ECO:0007669"/>
    <property type="project" value="UniProtKB-KW"/>
</dbReference>
<reference evidence="2" key="1">
    <citation type="submission" date="2010-12" db="EMBL/GenBank/DDBJ databases">
        <title>Complete sequence of Bacillus cellulosilyticus DSM 2522.</title>
        <authorList>
            <consortium name="US DOE Joint Genome Institute"/>
            <person name="Lucas S."/>
            <person name="Copeland A."/>
            <person name="Lapidus A."/>
            <person name="Cheng J.-F."/>
            <person name="Bruce D."/>
            <person name="Goodwin L."/>
            <person name="Pitluck S."/>
            <person name="Chertkov O."/>
            <person name="Detter J.C."/>
            <person name="Han C."/>
            <person name="Tapia R."/>
            <person name="Land M."/>
            <person name="Hauser L."/>
            <person name="Jeffries C."/>
            <person name="Kyrpides N."/>
            <person name="Ivanova N."/>
            <person name="Mikhailova N."/>
            <person name="Brumm P."/>
            <person name="Mead D."/>
            <person name="Woyke T."/>
        </authorList>
    </citation>
    <scope>NUCLEOTIDE SEQUENCE [LARGE SCALE GENOMIC DNA]</scope>
    <source>
        <strain evidence="2">DSM 2522</strain>
    </source>
</reference>
<dbReference type="HOGENOM" id="CLU_157804_4_0_9"/>
<sequence>MNEEKWLQTLGLVTRARKLITGEELVIKSIQKQKSFFVIVSEDASQNTKKKVTDKCKYYNIPYAIKGNRESIGRAIGKEERVVIGIEDAGFARKMRSIIE</sequence>
<protein>
    <submittedName>
        <fullName evidence="2">Ribosomal protein L7Ae/L30e/S12e/Gadd45</fullName>
    </submittedName>
</protein>
<dbReference type="Proteomes" id="UP000001401">
    <property type="component" value="Chromosome"/>
</dbReference>